<dbReference type="AlphaFoldDB" id="A0A4Q1C933"/>
<dbReference type="SUPFAM" id="SSF53178">
    <property type="entry name" value="Peptidyl-tRNA hydrolase-like"/>
    <property type="match status" value="1"/>
</dbReference>
<keyword evidence="7" id="KW-0963">Cytoplasm</keyword>
<dbReference type="PANTHER" id="PTHR17224">
    <property type="entry name" value="PEPTIDYL-TRNA HYDROLASE"/>
    <property type="match status" value="1"/>
</dbReference>
<dbReference type="InterPro" id="IPR001328">
    <property type="entry name" value="Pept_tRNA_hydro"/>
</dbReference>
<evidence type="ECO:0000313" key="11">
    <source>
        <dbReference type="Proteomes" id="UP000290218"/>
    </source>
</evidence>
<dbReference type="GO" id="GO:0005737">
    <property type="term" value="C:cytoplasm"/>
    <property type="evidence" value="ECO:0007669"/>
    <property type="project" value="UniProtKB-SubCell"/>
</dbReference>
<comment type="subunit">
    <text evidence="7">Monomer.</text>
</comment>
<dbReference type="HAMAP" id="MF_00083">
    <property type="entry name" value="Pept_tRNA_hydro_bact"/>
    <property type="match status" value="1"/>
</dbReference>
<dbReference type="RefSeq" id="WP_129046813.1">
    <property type="nucleotide sequence ID" value="NZ_SDHX01000001.1"/>
</dbReference>
<feature type="active site" description="Proton acceptor" evidence="7">
    <location>
        <position position="21"/>
    </location>
</feature>
<dbReference type="CDD" id="cd00462">
    <property type="entry name" value="PTH"/>
    <property type="match status" value="1"/>
</dbReference>
<accession>A0A4Q1C933</accession>
<evidence type="ECO:0000256" key="6">
    <source>
        <dbReference type="ARBA" id="ARBA00050038"/>
    </source>
</evidence>
<feature type="binding site" evidence="7">
    <location>
        <position position="16"/>
    </location>
    <ligand>
        <name>tRNA</name>
        <dbReference type="ChEBI" id="CHEBI:17843"/>
    </ligand>
</feature>
<dbReference type="FunFam" id="3.40.50.1470:FF:000001">
    <property type="entry name" value="Peptidyl-tRNA hydrolase"/>
    <property type="match status" value="1"/>
</dbReference>
<feature type="binding site" evidence="7">
    <location>
        <position position="116"/>
    </location>
    <ligand>
        <name>tRNA</name>
        <dbReference type="ChEBI" id="CHEBI:17843"/>
    </ligand>
</feature>
<dbReference type="GO" id="GO:0000049">
    <property type="term" value="F:tRNA binding"/>
    <property type="evidence" value="ECO:0007669"/>
    <property type="project" value="UniProtKB-UniRule"/>
</dbReference>
<dbReference type="OrthoDB" id="9800507at2"/>
<evidence type="ECO:0000256" key="7">
    <source>
        <dbReference type="HAMAP-Rule" id="MF_00083"/>
    </source>
</evidence>
<keyword evidence="11" id="KW-1185">Reference proteome</keyword>
<comment type="similarity">
    <text evidence="5 7 9">Belongs to the PTH family.</text>
</comment>
<feature type="site" description="Discriminates between blocked and unblocked aminoacyl-tRNA" evidence="7">
    <location>
        <position position="11"/>
    </location>
</feature>
<proteinExistence type="inferred from homology"/>
<evidence type="ECO:0000256" key="1">
    <source>
        <dbReference type="ARBA" id="ARBA00013260"/>
    </source>
</evidence>
<dbReference type="GO" id="GO:0006515">
    <property type="term" value="P:protein quality control for misfolded or incompletely synthesized proteins"/>
    <property type="evidence" value="ECO:0007669"/>
    <property type="project" value="UniProtKB-UniRule"/>
</dbReference>
<dbReference type="PANTHER" id="PTHR17224:SF1">
    <property type="entry name" value="PEPTIDYL-TRNA HYDROLASE"/>
    <property type="match status" value="1"/>
</dbReference>
<comment type="function">
    <text evidence="7">Catalyzes the release of premature peptidyl moieties from peptidyl-tRNA molecules trapped in stalled 50S ribosomal subunits, and thus maintains levels of free tRNAs and 50S ribosomes.</text>
</comment>
<reference evidence="10 11" key="1">
    <citation type="submission" date="2019-01" db="EMBL/GenBank/DDBJ databases">
        <title>Lacunisphaera sp. strain TWA-58.</title>
        <authorList>
            <person name="Chen W.-M."/>
        </authorList>
    </citation>
    <scope>NUCLEOTIDE SEQUENCE [LARGE SCALE GENOMIC DNA]</scope>
    <source>
        <strain evidence="10 11">TWA-58</strain>
    </source>
</reference>
<protein>
    <recommendedName>
        <fullName evidence="6 7">Peptidyl-tRNA hydrolase</fullName>
        <shortName evidence="7">Pth</shortName>
        <ecNumber evidence="1 7">3.1.1.29</ecNumber>
    </recommendedName>
</protein>
<dbReference type="Pfam" id="PF01195">
    <property type="entry name" value="Pept_tRNA_hydro"/>
    <property type="match status" value="1"/>
</dbReference>
<evidence type="ECO:0000313" key="10">
    <source>
        <dbReference type="EMBL" id="RXK55448.1"/>
    </source>
</evidence>
<dbReference type="Proteomes" id="UP000290218">
    <property type="component" value="Unassembled WGS sequence"/>
</dbReference>
<comment type="subcellular location">
    <subcellularLocation>
        <location evidence="7">Cytoplasm</location>
    </subcellularLocation>
</comment>
<evidence type="ECO:0000256" key="5">
    <source>
        <dbReference type="ARBA" id="ARBA00038063"/>
    </source>
</evidence>
<organism evidence="10 11">
    <name type="scientific">Oleiharenicola lentus</name>
    <dbReference type="NCBI Taxonomy" id="2508720"/>
    <lineage>
        <taxon>Bacteria</taxon>
        <taxon>Pseudomonadati</taxon>
        <taxon>Verrucomicrobiota</taxon>
        <taxon>Opitutia</taxon>
        <taxon>Opitutales</taxon>
        <taxon>Opitutaceae</taxon>
        <taxon>Oleiharenicola</taxon>
    </lineage>
</organism>
<dbReference type="GO" id="GO:0072344">
    <property type="term" value="P:rescue of stalled ribosome"/>
    <property type="evidence" value="ECO:0007669"/>
    <property type="project" value="UniProtKB-UniRule"/>
</dbReference>
<dbReference type="PROSITE" id="PS01195">
    <property type="entry name" value="PEPT_TRNA_HYDROL_1"/>
    <property type="match status" value="1"/>
</dbReference>
<dbReference type="EMBL" id="SDHX01000001">
    <property type="protein sequence ID" value="RXK55448.1"/>
    <property type="molecule type" value="Genomic_DNA"/>
</dbReference>
<evidence type="ECO:0000256" key="2">
    <source>
        <dbReference type="ARBA" id="ARBA00022555"/>
    </source>
</evidence>
<comment type="catalytic activity">
    <reaction evidence="7 8">
        <text>an N-acyl-L-alpha-aminoacyl-tRNA + H2O = an N-acyl-L-amino acid + a tRNA + H(+)</text>
        <dbReference type="Rhea" id="RHEA:54448"/>
        <dbReference type="Rhea" id="RHEA-COMP:10123"/>
        <dbReference type="Rhea" id="RHEA-COMP:13883"/>
        <dbReference type="ChEBI" id="CHEBI:15377"/>
        <dbReference type="ChEBI" id="CHEBI:15378"/>
        <dbReference type="ChEBI" id="CHEBI:59874"/>
        <dbReference type="ChEBI" id="CHEBI:78442"/>
        <dbReference type="ChEBI" id="CHEBI:138191"/>
        <dbReference type="EC" id="3.1.1.29"/>
    </reaction>
</comment>
<dbReference type="InterPro" id="IPR036416">
    <property type="entry name" value="Pept_tRNA_hydro_sf"/>
</dbReference>
<sequence length="199" mass="21583">MSVTLIAGLGNPGREYAATRHNFGFAVVEALAAAEGLKWKHESRFEAETARWDVRPGVTRLLVKPQTFMNESGRALRALLDFHKVSPDTLIAAYDDLNIALGLVKVSVTGSAGGHNGVASLLEHVGDGFVRYRLGIGAPRPAGMDLKDFVLGKFTPPENSLIDQKINSLVDGLRLLLDQGPARAMNLLNRRETNEPEQA</sequence>
<name>A0A4Q1C933_9BACT</name>
<dbReference type="NCBIfam" id="TIGR00447">
    <property type="entry name" value="pth"/>
    <property type="match status" value="1"/>
</dbReference>
<comment type="function">
    <text evidence="7">Hydrolyzes ribosome-free peptidyl-tRNAs (with 1 or more amino acids incorporated), which drop off the ribosome during protein synthesis, or as a result of ribosome stalling.</text>
</comment>
<dbReference type="EC" id="3.1.1.29" evidence="1 7"/>
<evidence type="ECO:0000256" key="8">
    <source>
        <dbReference type="RuleBase" id="RU000673"/>
    </source>
</evidence>
<gene>
    <name evidence="7" type="primary">pth</name>
    <name evidence="10" type="ORF">ESB00_05990</name>
</gene>
<keyword evidence="2 7" id="KW-0820">tRNA-binding</keyword>
<comment type="caution">
    <text evidence="10">The sequence shown here is derived from an EMBL/GenBank/DDBJ whole genome shotgun (WGS) entry which is preliminary data.</text>
</comment>
<feature type="binding site" evidence="7">
    <location>
        <position position="70"/>
    </location>
    <ligand>
        <name>tRNA</name>
        <dbReference type="ChEBI" id="CHEBI:17843"/>
    </ligand>
</feature>
<keyword evidence="4 7" id="KW-0694">RNA-binding</keyword>
<evidence type="ECO:0000256" key="9">
    <source>
        <dbReference type="RuleBase" id="RU004320"/>
    </source>
</evidence>
<evidence type="ECO:0000256" key="3">
    <source>
        <dbReference type="ARBA" id="ARBA00022801"/>
    </source>
</evidence>
<feature type="site" description="Stabilizes the basic form of H active site to accept a proton" evidence="7">
    <location>
        <position position="95"/>
    </location>
</feature>
<evidence type="ECO:0000256" key="4">
    <source>
        <dbReference type="ARBA" id="ARBA00022884"/>
    </source>
</evidence>
<dbReference type="InterPro" id="IPR018171">
    <property type="entry name" value="Pept_tRNA_hydro_CS"/>
</dbReference>
<feature type="binding site" evidence="7">
    <location>
        <position position="68"/>
    </location>
    <ligand>
        <name>tRNA</name>
        <dbReference type="ChEBI" id="CHEBI:17843"/>
    </ligand>
</feature>
<keyword evidence="3 7" id="KW-0378">Hydrolase</keyword>
<dbReference type="GO" id="GO:0004045">
    <property type="term" value="F:peptidyl-tRNA hydrolase activity"/>
    <property type="evidence" value="ECO:0007669"/>
    <property type="project" value="UniProtKB-UniRule"/>
</dbReference>
<dbReference type="Gene3D" id="3.40.50.1470">
    <property type="entry name" value="Peptidyl-tRNA hydrolase"/>
    <property type="match status" value="1"/>
</dbReference>